<dbReference type="HOGENOM" id="CLU_2669154_0_0_5"/>
<dbReference type="Proteomes" id="UP000030907">
    <property type="component" value="Chromosome"/>
</dbReference>
<dbReference type="STRING" id="1515612.SKP52_01780"/>
<keyword evidence="3" id="KW-1185">Reference proteome</keyword>
<evidence type="ECO:0000313" key="2">
    <source>
        <dbReference type="EMBL" id="AJA07293.1"/>
    </source>
</evidence>
<evidence type="ECO:0000313" key="3">
    <source>
        <dbReference type="Proteomes" id="UP000030907"/>
    </source>
</evidence>
<evidence type="ECO:0000256" key="1">
    <source>
        <dbReference type="SAM" id="MobiDB-lite"/>
    </source>
</evidence>
<reference evidence="2 3" key="1">
    <citation type="journal article" date="2015" name="Int. J. Syst. Evol. Microbiol.">
        <title>Description of Sphingopyxis fribergensis sp. nov. - a soil bacterium with the ability to degrade styrene and phenylacetic acid.</title>
        <authorList>
            <person name="Oelschlagel M."/>
            <person name="Ruckert C."/>
            <person name="Kalinowski J."/>
            <person name="Schmidt G."/>
            <person name="Schlomann M."/>
            <person name="Tischler D."/>
        </authorList>
    </citation>
    <scope>NUCLEOTIDE SEQUENCE [LARGE SCALE GENOMIC DNA]</scope>
    <source>
        <strain evidence="2 3">Kp5.2</strain>
    </source>
</reference>
<name>A0A0A7PDK7_9SPHN</name>
<feature type="region of interest" description="Disordered" evidence="1">
    <location>
        <begin position="1"/>
        <end position="75"/>
    </location>
</feature>
<organism evidence="2 3">
    <name type="scientific">Sphingopyxis fribergensis</name>
    <dbReference type="NCBI Taxonomy" id="1515612"/>
    <lineage>
        <taxon>Bacteria</taxon>
        <taxon>Pseudomonadati</taxon>
        <taxon>Pseudomonadota</taxon>
        <taxon>Alphaproteobacteria</taxon>
        <taxon>Sphingomonadales</taxon>
        <taxon>Sphingomonadaceae</taxon>
        <taxon>Sphingopyxis</taxon>
    </lineage>
</organism>
<dbReference type="AlphaFoldDB" id="A0A0A7PDK7"/>
<accession>A0A0A7PDK7</accession>
<proteinExistence type="predicted"/>
<dbReference type="KEGG" id="sphk:SKP52_01780"/>
<gene>
    <name evidence="2" type="ORF">SKP52_01780</name>
</gene>
<dbReference type="EMBL" id="CP009122">
    <property type="protein sequence ID" value="AJA07293.1"/>
    <property type="molecule type" value="Genomic_DNA"/>
</dbReference>
<protein>
    <submittedName>
        <fullName evidence="2">Uncharacterized protein</fullName>
    </submittedName>
</protein>
<sequence length="75" mass="7816">MQCLPGDRNAIMPANAPNRGDPPTVESTGAAGRRAAEEGRTPEAGVMHPTHGCCGRESPGIQPLSVGTARQSLWH</sequence>